<evidence type="ECO:0000259" key="2">
    <source>
        <dbReference type="PROSITE" id="PS51082"/>
    </source>
</evidence>
<dbReference type="InterPro" id="IPR003124">
    <property type="entry name" value="WH2_dom"/>
</dbReference>
<dbReference type="Proteomes" id="UP000095287">
    <property type="component" value="Unplaced"/>
</dbReference>
<proteinExistence type="predicted"/>
<dbReference type="PROSITE" id="PS51082">
    <property type="entry name" value="WH2"/>
    <property type="match status" value="1"/>
</dbReference>
<accession>A0A1I8AIL5</accession>
<dbReference type="AlphaFoldDB" id="A0A1I8AIL5"/>
<dbReference type="GO" id="GO:0003779">
    <property type="term" value="F:actin binding"/>
    <property type="evidence" value="ECO:0007669"/>
    <property type="project" value="InterPro"/>
</dbReference>
<reference evidence="4" key="1">
    <citation type="submission" date="2016-11" db="UniProtKB">
        <authorList>
            <consortium name="WormBaseParasite"/>
        </authorList>
    </citation>
    <scope>IDENTIFICATION</scope>
</reference>
<keyword evidence="3" id="KW-1185">Reference proteome</keyword>
<feature type="compositionally biased region" description="Pro residues" evidence="1">
    <location>
        <begin position="44"/>
        <end position="63"/>
    </location>
</feature>
<feature type="region of interest" description="Disordered" evidence="1">
    <location>
        <begin position="234"/>
        <end position="255"/>
    </location>
</feature>
<feature type="compositionally biased region" description="Acidic residues" evidence="1">
    <location>
        <begin position="245"/>
        <end position="255"/>
    </location>
</feature>
<protein>
    <submittedName>
        <fullName evidence="4">WH2 domain-containing protein</fullName>
    </submittedName>
</protein>
<feature type="compositionally biased region" description="Polar residues" evidence="1">
    <location>
        <begin position="87"/>
        <end position="97"/>
    </location>
</feature>
<dbReference type="WBParaSite" id="L893_g6122.t1">
    <property type="protein sequence ID" value="L893_g6122.t1"/>
    <property type="gene ID" value="L893_g6122"/>
</dbReference>
<organism evidence="3 4">
    <name type="scientific">Steinernema glaseri</name>
    <dbReference type="NCBI Taxonomy" id="37863"/>
    <lineage>
        <taxon>Eukaryota</taxon>
        <taxon>Metazoa</taxon>
        <taxon>Ecdysozoa</taxon>
        <taxon>Nematoda</taxon>
        <taxon>Chromadorea</taxon>
        <taxon>Rhabditida</taxon>
        <taxon>Tylenchina</taxon>
        <taxon>Panagrolaimomorpha</taxon>
        <taxon>Strongyloidoidea</taxon>
        <taxon>Steinernematidae</taxon>
        <taxon>Steinernema</taxon>
    </lineage>
</organism>
<name>A0A1I8AIL5_9BILA</name>
<evidence type="ECO:0000313" key="3">
    <source>
        <dbReference type="Proteomes" id="UP000095287"/>
    </source>
</evidence>
<sequence>MGLPPTRCFSKARPKFPPPPPPTLQERILVPSPPSSVKSYKRCAPPPPPPPTAVDPLATPSPAPSAQRRSLLEEIEAETGPMPTLNRPDSTPRSHATSTMFPLFRRTQCCTTKPLEKEMRTSSATSLPQTIDVTIPPPAPTFPHVPVLRTANDQGSLLEEILAETMPKTPTLKTPNKIKRSATIGNPYAGSNILEEIRRGARLRTVTQQERSNSVVNASPSVKGALVRAMSVRRRQIASSSESDGGVDIDWDDFD</sequence>
<evidence type="ECO:0000256" key="1">
    <source>
        <dbReference type="SAM" id="MobiDB-lite"/>
    </source>
</evidence>
<feature type="region of interest" description="Disordered" evidence="1">
    <location>
        <begin position="1"/>
        <end position="97"/>
    </location>
</feature>
<feature type="domain" description="WH2" evidence="2">
    <location>
        <begin position="189"/>
        <end position="206"/>
    </location>
</feature>
<evidence type="ECO:0000313" key="4">
    <source>
        <dbReference type="WBParaSite" id="L893_g6122.t1"/>
    </source>
</evidence>